<dbReference type="AlphaFoldDB" id="W4FZY8"/>
<evidence type="ECO:0000313" key="1">
    <source>
        <dbReference type="EMBL" id="ETV72561.1"/>
    </source>
</evidence>
<proteinExistence type="predicted"/>
<dbReference type="GeneID" id="20814323"/>
<dbReference type="EMBL" id="KI913153">
    <property type="protein sequence ID" value="ETV72561.1"/>
    <property type="molecule type" value="Genomic_DNA"/>
</dbReference>
<accession>W4FZY8</accession>
<dbReference type="VEuPathDB" id="FungiDB:H257_12327"/>
<sequence length="133" mass="14791">MSGKKARTIDLVKSALVAFFGSKSVSPNPAEDTNARRYIVGLQKSNKTNNVDEEKKAHALTLHPEERPIRPTSLLRIPAASCARGGLLGLFPNQRSAELCSNDVQIVFDGNDRYQSVLLRWHKKANMEEDCQI</sequence>
<dbReference type="RefSeq" id="XP_009837789.1">
    <property type="nucleotide sequence ID" value="XM_009839487.1"/>
</dbReference>
<organism evidence="1">
    <name type="scientific">Aphanomyces astaci</name>
    <name type="common">Crayfish plague agent</name>
    <dbReference type="NCBI Taxonomy" id="112090"/>
    <lineage>
        <taxon>Eukaryota</taxon>
        <taxon>Sar</taxon>
        <taxon>Stramenopiles</taxon>
        <taxon>Oomycota</taxon>
        <taxon>Saprolegniomycetes</taxon>
        <taxon>Saprolegniales</taxon>
        <taxon>Verrucalvaceae</taxon>
        <taxon>Aphanomyces</taxon>
    </lineage>
</organism>
<name>W4FZY8_APHAT</name>
<gene>
    <name evidence="1" type="ORF">H257_12327</name>
</gene>
<reference evidence="1" key="1">
    <citation type="submission" date="2013-12" db="EMBL/GenBank/DDBJ databases">
        <title>The Genome Sequence of Aphanomyces astaci APO3.</title>
        <authorList>
            <consortium name="The Broad Institute Genomics Platform"/>
            <person name="Russ C."/>
            <person name="Tyler B."/>
            <person name="van West P."/>
            <person name="Dieguez-Uribeondo J."/>
            <person name="Young S.K."/>
            <person name="Zeng Q."/>
            <person name="Gargeya S."/>
            <person name="Fitzgerald M."/>
            <person name="Abouelleil A."/>
            <person name="Alvarado L."/>
            <person name="Chapman S.B."/>
            <person name="Gainer-Dewar J."/>
            <person name="Goldberg J."/>
            <person name="Griggs A."/>
            <person name="Gujja S."/>
            <person name="Hansen M."/>
            <person name="Howarth C."/>
            <person name="Imamovic A."/>
            <person name="Ireland A."/>
            <person name="Larimer J."/>
            <person name="McCowan C."/>
            <person name="Murphy C."/>
            <person name="Pearson M."/>
            <person name="Poon T.W."/>
            <person name="Priest M."/>
            <person name="Roberts A."/>
            <person name="Saif S."/>
            <person name="Shea T."/>
            <person name="Sykes S."/>
            <person name="Wortman J."/>
            <person name="Nusbaum C."/>
            <person name="Birren B."/>
        </authorList>
    </citation>
    <scope>NUCLEOTIDE SEQUENCE [LARGE SCALE GENOMIC DNA]</scope>
    <source>
        <strain evidence="1">APO3</strain>
    </source>
</reference>
<protein>
    <submittedName>
        <fullName evidence="1">Uncharacterized protein</fullName>
    </submittedName>
</protein>